<keyword evidence="9" id="KW-1185">Reference proteome</keyword>
<evidence type="ECO:0000256" key="5">
    <source>
        <dbReference type="ARBA" id="ARBA00023128"/>
    </source>
</evidence>
<dbReference type="InterPro" id="IPR052374">
    <property type="entry name" value="SERAC1"/>
</dbReference>
<evidence type="ECO:0000313" key="8">
    <source>
        <dbReference type="EMBL" id="CAK9250822.1"/>
    </source>
</evidence>
<protein>
    <recommendedName>
        <fullName evidence="7">DUF676 domain-containing protein</fullName>
    </recommendedName>
</protein>
<organism evidence="8 9">
    <name type="scientific">Sphagnum jensenii</name>
    <dbReference type="NCBI Taxonomy" id="128206"/>
    <lineage>
        <taxon>Eukaryota</taxon>
        <taxon>Viridiplantae</taxon>
        <taxon>Streptophyta</taxon>
        <taxon>Embryophyta</taxon>
        <taxon>Bryophyta</taxon>
        <taxon>Sphagnophytina</taxon>
        <taxon>Sphagnopsida</taxon>
        <taxon>Sphagnales</taxon>
        <taxon>Sphagnaceae</taxon>
        <taxon>Sphagnum</taxon>
    </lineage>
</organism>
<dbReference type="InterPro" id="IPR007751">
    <property type="entry name" value="DUF676_lipase-like"/>
</dbReference>
<gene>
    <name evidence="8" type="ORF">CSSPJE1EN1_LOCUS26200</name>
</gene>
<dbReference type="PANTHER" id="PTHR48182:SF2">
    <property type="entry name" value="PROTEIN SERAC1"/>
    <property type="match status" value="1"/>
</dbReference>
<keyword evidence="4" id="KW-0256">Endoplasmic reticulum</keyword>
<feature type="domain" description="DUF676" evidence="7">
    <location>
        <begin position="17"/>
        <end position="102"/>
    </location>
</feature>
<evidence type="ECO:0000256" key="1">
    <source>
        <dbReference type="ARBA" id="ARBA00004173"/>
    </source>
</evidence>
<evidence type="ECO:0000259" key="7">
    <source>
        <dbReference type="Pfam" id="PF05057"/>
    </source>
</evidence>
<dbReference type="Gene3D" id="3.40.50.1820">
    <property type="entry name" value="alpha/beta hydrolase"/>
    <property type="match status" value="1"/>
</dbReference>
<accession>A0ABP0V8S1</accession>
<keyword evidence="5" id="KW-0496">Mitochondrion</keyword>
<evidence type="ECO:0000256" key="2">
    <source>
        <dbReference type="ARBA" id="ARBA00004240"/>
    </source>
</evidence>
<dbReference type="PANTHER" id="PTHR48182">
    <property type="entry name" value="PROTEIN SERAC1"/>
    <property type="match status" value="1"/>
</dbReference>
<dbReference type="Pfam" id="PF05057">
    <property type="entry name" value="DUF676"/>
    <property type="match status" value="1"/>
</dbReference>
<evidence type="ECO:0000256" key="6">
    <source>
        <dbReference type="ARBA" id="ARBA00023136"/>
    </source>
</evidence>
<proteinExistence type="predicted"/>
<evidence type="ECO:0000313" key="9">
    <source>
        <dbReference type="Proteomes" id="UP001497444"/>
    </source>
</evidence>
<evidence type="ECO:0000256" key="3">
    <source>
        <dbReference type="ARBA" id="ARBA00004370"/>
    </source>
</evidence>
<dbReference type="EMBL" id="CAXAQS010000248">
    <property type="protein sequence ID" value="CAK9250822.1"/>
    <property type="molecule type" value="Genomic_DNA"/>
</dbReference>
<reference evidence="8" key="1">
    <citation type="submission" date="2024-02" db="EMBL/GenBank/DDBJ databases">
        <authorList>
            <consortium name="ELIXIR-Norway"/>
            <consortium name="Elixir Norway"/>
        </authorList>
    </citation>
    <scope>NUCLEOTIDE SEQUENCE</scope>
</reference>
<comment type="subcellular location">
    <subcellularLocation>
        <location evidence="2">Endoplasmic reticulum</location>
    </subcellularLocation>
    <subcellularLocation>
        <location evidence="3">Membrane</location>
    </subcellularLocation>
    <subcellularLocation>
        <location evidence="1">Mitochondrion</location>
    </subcellularLocation>
</comment>
<sequence length="194" mass="21968">MLVLSLSYFSLMGPFFGIEKIIADQLVETLLDSARWHLTHPQRIVLVGYGIGGLVIKYFLAQVDKVARGTMLLSSTQGNCKAFQENLEGIVFYAVPHSGSSEDFAKYMKFYKNPQNPYFSNLSLESFRKFPQLMEELDSDFRYSIKGDTIIMAIVEGCPMGQEVQSHNQMHLIYTNNTLTDDFINPFASIKVTP</sequence>
<dbReference type="SUPFAM" id="SSF53474">
    <property type="entry name" value="alpha/beta-Hydrolases"/>
    <property type="match status" value="1"/>
</dbReference>
<dbReference type="InterPro" id="IPR029058">
    <property type="entry name" value="AB_hydrolase_fold"/>
</dbReference>
<evidence type="ECO:0000256" key="4">
    <source>
        <dbReference type="ARBA" id="ARBA00022824"/>
    </source>
</evidence>
<name>A0ABP0V8S1_9BRYO</name>
<comment type="caution">
    <text evidence="8">The sequence shown here is derived from an EMBL/GenBank/DDBJ whole genome shotgun (WGS) entry which is preliminary data.</text>
</comment>
<dbReference type="Proteomes" id="UP001497444">
    <property type="component" value="Unassembled WGS sequence"/>
</dbReference>
<keyword evidence="6" id="KW-0472">Membrane</keyword>